<accession>A0A292GS49</accession>
<dbReference type="InterPro" id="IPR049450">
    <property type="entry name" value="ACOT8-like_C"/>
</dbReference>
<dbReference type="InterPro" id="IPR042171">
    <property type="entry name" value="Acyl-CoA_hotdog"/>
</dbReference>
<reference evidence="3" key="1">
    <citation type="submission" date="2016-07" db="EMBL/GenBank/DDBJ databases">
        <title>Genomics reveals synergistic degradation of pyrene by five bacteria in a mangrove sediment-derived bacterial consortium.</title>
        <authorList>
            <person name="Wanapaisan P."/>
            <person name="Vejarano F."/>
            <person name="Chakraborty J."/>
            <person name="Shintani M."/>
            <person name="Muangchinda C."/>
            <person name="Laothamteep N."/>
            <person name="Suzuki-Minakuchi C."/>
            <person name="Inoue K."/>
            <person name="Nojiri H."/>
            <person name="Pinyakong O."/>
        </authorList>
    </citation>
    <scope>NUCLEOTIDE SEQUENCE</scope>
    <source>
        <strain evidence="3">PW1</strain>
    </source>
</reference>
<evidence type="ECO:0000259" key="1">
    <source>
        <dbReference type="Pfam" id="PF13622"/>
    </source>
</evidence>
<proteinExistence type="predicted"/>
<feature type="domain" description="Acyl-CoA thioesterase-like N-terminal HotDog" evidence="1">
    <location>
        <begin position="22"/>
        <end position="104"/>
    </location>
</feature>
<evidence type="ECO:0000259" key="2">
    <source>
        <dbReference type="Pfam" id="PF20789"/>
    </source>
</evidence>
<organism evidence="3">
    <name type="scientific">Ochrobactrum sp. PW1</name>
    <dbReference type="NCBI Taxonomy" id="1882222"/>
    <lineage>
        <taxon>Bacteria</taxon>
        <taxon>Pseudomonadati</taxon>
        <taxon>Pseudomonadota</taxon>
        <taxon>Alphaproteobacteria</taxon>
        <taxon>Hyphomicrobiales</taxon>
        <taxon>Brucellaceae</taxon>
        <taxon>Brucella/Ochrobactrum group</taxon>
        <taxon>Ochrobactrum</taxon>
    </lineage>
</organism>
<dbReference type="Pfam" id="PF13622">
    <property type="entry name" value="4HBT_3"/>
    <property type="match status" value="1"/>
</dbReference>
<dbReference type="SUPFAM" id="SSF54637">
    <property type="entry name" value="Thioesterase/thiol ester dehydrase-isomerase"/>
    <property type="match status" value="1"/>
</dbReference>
<dbReference type="Gene3D" id="2.40.160.210">
    <property type="entry name" value="Acyl-CoA thioesterase, double hotdog domain"/>
    <property type="match status" value="1"/>
</dbReference>
<name>A0A292GS49_9HYPH</name>
<dbReference type="InterPro" id="IPR029069">
    <property type="entry name" value="HotDog_dom_sf"/>
</dbReference>
<dbReference type="AlphaFoldDB" id="A0A292GS49"/>
<feature type="domain" description="Acyl-CoA thioesterase-like C-terminal" evidence="2">
    <location>
        <begin position="138"/>
        <end position="251"/>
    </location>
</feature>
<evidence type="ECO:0000313" key="3">
    <source>
        <dbReference type="EMBL" id="BBA74289.1"/>
    </source>
</evidence>
<evidence type="ECO:0008006" key="4">
    <source>
        <dbReference type="Google" id="ProtNLM"/>
    </source>
</evidence>
<dbReference type="EMBL" id="LC171369">
    <property type="protein sequence ID" value="BBA74289.1"/>
    <property type="molecule type" value="Genomic_DNA"/>
</dbReference>
<sequence>MYFFERLGPTSFRASEHVGGAWDPSEQHIAPALGLLAHMIEAHHRTYREVPLTIARVSYDILGTMPIGVVEIEVSVIRPGRTIELVEARLSHAGRIVVAARAWLLQKFDTDAISGTALPAIPGPEALEEWRPEMIWPGGFVRSVEARRSLLENGRAVTWIRTDAMLICDEHASQTARALGLVDIANGLAPRVEIERVSFPNVDLTVHLFREPEGEWLGFDTMVSFGESGIGLTHSAIHDRRGPLGTVSQCLTIRQ</sequence>
<protein>
    <recommendedName>
        <fullName evidence="4">Thioesterase</fullName>
    </recommendedName>
</protein>
<dbReference type="Pfam" id="PF20789">
    <property type="entry name" value="4HBT_3C"/>
    <property type="match status" value="1"/>
</dbReference>
<dbReference type="InterPro" id="IPR049449">
    <property type="entry name" value="TesB_ACOT8-like_N"/>
</dbReference>